<name>A0A6B1DA38_9CHLR</name>
<protein>
    <submittedName>
        <fullName evidence="2">Uncharacterized protein</fullName>
    </submittedName>
</protein>
<comment type="caution">
    <text evidence="2">The sequence shown here is derived from an EMBL/GenBank/DDBJ whole genome shotgun (WGS) entry which is preliminary data.</text>
</comment>
<dbReference type="EMBL" id="VXMH01000090">
    <property type="protein sequence ID" value="MYC96588.1"/>
    <property type="molecule type" value="Genomic_DNA"/>
</dbReference>
<dbReference type="AlphaFoldDB" id="A0A6B1DA38"/>
<feature type="region of interest" description="Disordered" evidence="1">
    <location>
        <begin position="58"/>
        <end position="106"/>
    </location>
</feature>
<sequence length="106" mass="12127">MKKESSELTKKQRDMLLRLEEMSDEQLDTTDIPEIHDLDGWLSASHIPTVIKKLKEINRSRNGDRRPGESRITREDAVRVQNEILKSDGGGTKRGGLAARSEREDR</sequence>
<reference evidence="2" key="1">
    <citation type="submission" date="2019-09" db="EMBL/GenBank/DDBJ databases">
        <title>Characterisation of the sponge microbiome using genome-centric metagenomics.</title>
        <authorList>
            <person name="Engelberts J.P."/>
            <person name="Robbins S.J."/>
            <person name="De Goeij J.M."/>
            <person name="Aranda M."/>
            <person name="Bell S.C."/>
            <person name="Webster N.S."/>
        </authorList>
    </citation>
    <scope>NUCLEOTIDE SEQUENCE</scope>
    <source>
        <strain evidence="2">SB0661_bin_32</strain>
    </source>
</reference>
<proteinExistence type="predicted"/>
<accession>A0A6B1DA38</accession>
<evidence type="ECO:0000313" key="2">
    <source>
        <dbReference type="EMBL" id="MYC96588.1"/>
    </source>
</evidence>
<gene>
    <name evidence="2" type="ORF">F4X14_16610</name>
</gene>
<organism evidence="2">
    <name type="scientific">Caldilineaceae bacterium SB0661_bin_32</name>
    <dbReference type="NCBI Taxonomy" id="2605255"/>
    <lineage>
        <taxon>Bacteria</taxon>
        <taxon>Bacillati</taxon>
        <taxon>Chloroflexota</taxon>
        <taxon>Caldilineae</taxon>
        <taxon>Caldilineales</taxon>
        <taxon>Caldilineaceae</taxon>
    </lineage>
</organism>
<evidence type="ECO:0000256" key="1">
    <source>
        <dbReference type="SAM" id="MobiDB-lite"/>
    </source>
</evidence>
<feature type="compositionally biased region" description="Basic and acidic residues" evidence="1">
    <location>
        <begin position="58"/>
        <end position="78"/>
    </location>
</feature>